<dbReference type="PANTHER" id="PTHR30582">
    <property type="entry name" value="L,D-TRANSPEPTIDASE"/>
    <property type="match status" value="1"/>
</dbReference>
<dbReference type="Proteomes" id="UP000501600">
    <property type="component" value="Chromosome"/>
</dbReference>
<gene>
    <name evidence="9" type="ORF">HF685_00215</name>
</gene>
<dbReference type="InterPro" id="IPR005490">
    <property type="entry name" value="LD_TPept_cat_dom"/>
</dbReference>
<evidence type="ECO:0000313" key="10">
    <source>
        <dbReference type="Proteomes" id="UP000501600"/>
    </source>
</evidence>
<organism evidence="9 10">
    <name type="scientific">Parasphingorhabdus halotolerans</name>
    <dbReference type="NCBI Taxonomy" id="2725558"/>
    <lineage>
        <taxon>Bacteria</taxon>
        <taxon>Pseudomonadati</taxon>
        <taxon>Pseudomonadota</taxon>
        <taxon>Alphaproteobacteria</taxon>
        <taxon>Sphingomonadales</taxon>
        <taxon>Sphingomonadaceae</taxon>
        <taxon>Parasphingorhabdus</taxon>
    </lineage>
</organism>
<dbReference type="GO" id="GO:0008360">
    <property type="term" value="P:regulation of cell shape"/>
    <property type="evidence" value="ECO:0007669"/>
    <property type="project" value="UniProtKB-UniRule"/>
</dbReference>
<dbReference type="PANTHER" id="PTHR30582:SF2">
    <property type="entry name" value="L,D-TRANSPEPTIDASE YCIB-RELATED"/>
    <property type="match status" value="1"/>
</dbReference>
<dbReference type="Pfam" id="PF03734">
    <property type="entry name" value="YkuD"/>
    <property type="match status" value="1"/>
</dbReference>
<evidence type="ECO:0000256" key="3">
    <source>
        <dbReference type="ARBA" id="ARBA00022679"/>
    </source>
</evidence>
<dbReference type="GO" id="GO:0018104">
    <property type="term" value="P:peptidoglycan-protein cross-linking"/>
    <property type="evidence" value="ECO:0007669"/>
    <property type="project" value="TreeGrafter"/>
</dbReference>
<feature type="active site" description="Proton donor/acceptor" evidence="7">
    <location>
        <position position="157"/>
    </location>
</feature>
<dbReference type="PROSITE" id="PS52029">
    <property type="entry name" value="LD_TPASE"/>
    <property type="match status" value="1"/>
</dbReference>
<comment type="similarity">
    <text evidence="2">Belongs to the YkuD family.</text>
</comment>
<dbReference type="Gene3D" id="2.40.440.10">
    <property type="entry name" value="L,D-transpeptidase catalytic domain-like"/>
    <property type="match status" value="1"/>
</dbReference>
<dbReference type="InterPro" id="IPR050979">
    <property type="entry name" value="LD-transpeptidase"/>
</dbReference>
<dbReference type="GO" id="GO:0005576">
    <property type="term" value="C:extracellular region"/>
    <property type="evidence" value="ECO:0007669"/>
    <property type="project" value="TreeGrafter"/>
</dbReference>
<dbReference type="InterPro" id="IPR038063">
    <property type="entry name" value="Transpep_catalytic_dom"/>
</dbReference>
<evidence type="ECO:0000259" key="8">
    <source>
        <dbReference type="PROSITE" id="PS52029"/>
    </source>
</evidence>
<evidence type="ECO:0000256" key="1">
    <source>
        <dbReference type="ARBA" id="ARBA00004752"/>
    </source>
</evidence>
<dbReference type="GO" id="GO:0071555">
    <property type="term" value="P:cell wall organization"/>
    <property type="evidence" value="ECO:0007669"/>
    <property type="project" value="UniProtKB-UniRule"/>
</dbReference>
<dbReference type="UniPathway" id="UPA00219"/>
<dbReference type="KEGG" id="phao:HF685_00215"/>
<reference evidence="9 10" key="1">
    <citation type="submission" date="2020-04" db="EMBL/GenBank/DDBJ databases">
        <title>Genome sequence for Sphingorhabdus sp. strain M1.</title>
        <authorList>
            <person name="Park S.-J."/>
        </authorList>
    </citation>
    <scope>NUCLEOTIDE SEQUENCE [LARGE SCALE GENOMIC DNA]</scope>
    <source>
        <strain evidence="9 10">JK6</strain>
    </source>
</reference>
<evidence type="ECO:0000256" key="5">
    <source>
        <dbReference type="ARBA" id="ARBA00022984"/>
    </source>
</evidence>
<dbReference type="EMBL" id="CP051217">
    <property type="protein sequence ID" value="QJB70583.1"/>
    <property type="molecule type" value="Genomic_DNA"/>
</dbReference>
<dbReference type="SUPFAM" id="SSF141523">
    <property type="entry name" value="L,D-transpeptidase catalytic domain-like"/>
    <property type="match status" value="1"/>
</dbReference>
<keyword evidence="4 7" id="KW-0133">Cell shape</keyword>
<accession>A0A6H2DRH1</accession>
<keyword evidence="10" id="KW-1185">Reference proteome</keyword>
<evidence type="ECO:0000256" key="2">
    <source>
        <dbReference type="ARBA" id="ARBA00005992"/>
    </source>
</evidence>
<dbReference type="CDD" id="cd16913">
    <property type="entry name" value="YkuD_like"/>
    <property type="match status" value="1"/>
</dbReference>
<evidence type="ECO:0000256" key="6">
    <source>
        <dbReference type="ARBA" id="ARBA00023316"/>
    </source>
</evidence>
<comment type="pathway">
    <text evidence="1 7">Cell wall biogenesis; peptidoglycan biosynthesis.</text>
</comment>
<keyword evidence="3" id="KW-0808">Transferase</keyword>
<dbReference type="AlphaFoldDB" id="A0A6H2DRH1"/>
<keyword evidence="6 7" id="KW-0961">Cell wall biogenesis/degradation</keyword>
<keyword evidence="5 7" id="KW-0573">Peptidoglycan synthesis</keyword>
<proteinExistence type="inferred from homology"/>
<name>A0A6H2DRH1_9SPHN</name>
<evidence type="ECO:0000313" key="9">
    <source>
        <dbReference type="EMBL" id="QJB70583.1"/>
    </source>
</evidence>
<feature type="active site" description="Nucleophile" evidence="7">
    <location>
        <position position="170"/>
    </location>
</feature>
<dbReference type="GO" id="GO:0016740">
    <property type="term" value="F:transferase activity"/>
    <property type="evidence" value="ECO:0007669"/>
    <property type="project" value="UniProtKB-KW"/>
</dbReference>
<protein>
    <submittedName>
        <fullName evidence="9">L,D-transpeptidase family protein</fullName>
    </submittedName>
</protein>
<feature type="domain" description="L,D-TPase catalytic" evidence="8">
    <location>
        <begin position="85"/>
        <end position="194"/>
    </location>
</feature>
<sequence>MLALAIPSSLTARDRFIVEYADDVVNLPPKKAAQVAQPPAKPIVTEAPAPLVNVIHYVELERPLEFGEHYWDESFVKSQGLRGPAQIVVDLEAEQLYVYRAGAEIARSKITRGWEQYNTPTGVFPILEKDADHYSSTYDGAPMPYNLRLTWQGVAIHGSDVDDVSATHGCIGVPLEFARKLFSNVRKGDKVLVTRNWQRDIYG</sequence>
<evidence type="ECO:0000256" key="7">
    <source>
        <dbReference type="PROSITE-ProRule" id="PRU01373"/>
    </source>
</evidence>
<evidence type="ECO:0000256" key="4">
    <source>
        <dbReference type="ARBA" id="ARBA00022960"/>
    </source>
</evidence>
<dbReference type="GO" id="GO:0071972">
    <property type="term" value="F:peptidoglycan L,D-transpeptidase activity"/>
    <property type="evidence" value="ECO:0007669"/>
    <property type="project" value="TreeGrafter"/>
</dbReference>